<evidence type="ECO:0000313" key="3">
    <source>
        <dbReference type="EMBL" id="CAP43898.1"/>
    </source>
</evidence>
<feature type="compositionally biased region" description="Low complexity" evidence="1">
    <location>
        <begin position="29"/>
        <end position="47"/>
    </location>
</feature>
<dbReference type="SUPFAM" id="SSF52540">
    <property type="entry name" value="P-loop containing nucleoside triphosphate hydrolases"/>
    <property type="match status" value="1"/>
</dbReference>
<organism evidence="3 4">
    <name type="scientific">Bordetella petrii (strain ATCC BAA-461 / DSM 12804 / CCUG 43448 / CIP 107267 / Se-1111R)</name>
    <dbReference type="NCBI Taxonomy" id="340100"/>
    <lineage>
        <taxon>Bacteria</taxon>
        <taxon>Pseudomonadati</taxon>
        <taxon>Pseudomonadota</taxon>
        <taxon>Betaproteobacteria</taxon>
        <taxon>Burkholderiales</taxon>
        <taxon>Alcaligenaceae</taxon>
        <taxon>Bordetella</taxon>
    </lineage>
</organism>
<evidence type="ECO:0000256" key="1">
    <source>
        <dbReference type="SAM" id="MobiDB-lite"/>
    </source>
</evidence>
<dbReference type="Proteomes" id="UP000001225">
    <property type="component" value="Chromosome"/>
</dbReference>
<evidence type="ECO:0000313" key="4">
    <source>
        <dbReference type="Proteomes" id="UP000001225"/>
    </source>
</evidence>
<gene>
    <name evidence="3" type="ordered locus">Bpet3555</name>
</gene>
<proteinExistence type="predicted"/>
<feature type="domain" description="PD-(D/E)XK endonuclease-like" evidence="2">
    <location>
        <begin position="708"/>
        <end position="973"/>
    </location>
</feature>
<dbReference type="eggNOG" id="COG2887">
    <property type="taxonomic scope" value="Bacteria"/>
</dbReference>
<sequence length="990" mass="106912">MAGRLCVRQHGQLRPDVVDRRGSGRGRRAAVPAGARAAARTARAPGSLTRGAPHFLAHRGRRRPGRRAGARVPGLYPARTAHQLGNRGRLVRLLKGEGMPVAVDPNALITLEQVGRLPAAQTLVLTVNNRLARRLTLDLAAQLRRERQVSELPRVLPLAAWLAEAGGELAFEPGAELPAHRLDAFATQMVWADAIGAEEAGRVLLDTAQAAALAMDADTLMDEWRLRVPDGADTDEYRGFSRWRRRYRERLAAIDAEDANQGYARVLRALQRGGVAAPRHLVLAGFTDISPRFAALLDAFQQGGATLAWLGDTLGEAAAPLRHGADDRGAEWRAAAAWAAQRLAEQPDGRFAIVSAQLQAESPFARRVVGQALAAGGHAFNVAVGRPLTEWPAVRAALAWLHALADMAQAGAADAPVLGAALLAGHCAGDRRDLARLAAIDARWRRQARARIDAARWQRDLAEGAALSAAWPAALERWQQAGDRLTTDRWMPVIRAALVALGFPGERPLDSVGYQVMGAFGELLGRYAALAPAAGLLDGRAAVRLLASAAAASSFQPQRDPLARLDVLGLLEAEGGHWDGIWILGLTDDVLPATPQPNPLLPLTVLRQAGAPRATPERERQWAEALYAALCRCAPEVVVSHAHLDGERELRPSPLIADVPPMAWQAPAAAAAEVLPQQVLDDERGPPLAAPAPDSPRAGATGGLDVLDTQARNPLWAFVRHRLGARALADYADAANQNVRGQFLHRALELVWRMLPDQEHLHDAMAQGRLPGLVEQAVQEAADEELRAYPRALRELECERARAVLAAWLDLEARRLPFQVAQVEETHQWSRGPLALTVRLDRLDRLADGRAVILDYKTGMAPGNPESDWARARPVNLQLPFYAAVLSGDTPDADVAALVLAQIHARQVAAAGLTDTELGLEGVAAADAAKGFEGLAWRDILLRWRTAVENLADEYAAGYAANLAYRRDDLKYCDAMPFLRLHLEDEDDAA</sequence>
<dbReference type="STRING" id="94624.Bpet3555"/>
<dbReference type="KEGG" id="bpt:Bpet3555"/>
<protein>
    <recommendedName>
        <fullName evidence="2">PD-(D/E)XK endonuclease-like domain-containing protein</fullName>
    </recommendedName>
</protein>
<dbReference type="EMBL" id="AM902716">
    <property type="protein sequence ID" value="CAP43898.1"/>
    <property type="molecule type" value="Genomic_DNA"/>
</dbReference>
<dbReference type="Pfam" id="PF12705">
    <property type="entry name" value="PDDEXK_1"/>
    <property type="match status" value="1"/>
</dbReference>
<accession>A9HZ23</accession>
<dbReference type="InterPro" id="IPR027417">
    <property type="entry name" value="P-loop_NTPase"/>
</dbReference>
<evidence type="ECO:0000259" key="2">
    <source>
        <dbReference type="Pfam" id="PF12705"/>
    </source>
</evidence>
<name>A9HZ23_BORPD</name>
<keyword evidence="4" id="KW-1185">Reference proteome</keyword>
<dbReference type="Gene3D" id="3.90.320.10">
    <property type="match status" value="1"/>
</dbReference>
<dbReference type="AlphaFoldDB" id="A9HZ23"/>
<dbReference type="InterPro" id="IPR019925">
    <property type="entry name" value="DNA_repair_protein_predicted"/>
</dbReference>
<reference evidence="3 4" key="1">
    <citation type="journal article" date="2008" name="BMC Genomics">
        <title>The missing link: Bordetella petrii is endowed with both the metabolic versatility of environmental bacteria and virulence traits of pathogenic Bordetellae.</title>
        <authorList>
            <person name="Gross R."/>
            <person name="Guzman C.A."/>
            <person name="Sebaihia M."/>
            <person name="Martins Dos Santos V.A."/>
            <person name="Pieper D.H."/>
            <person name="Koebnik R."/>
            <person name="Lechner M."/>
            <person name="Bartels D."/>
            <person name="Buhrmester J."/>
            <person name="Choudhuri J.V."/>
            <person name="Ebensen T."/>
            <person name="Gaigalat L."/>
            <person name="Herrmann S."/>
            <person name="Khachane A.N."/>
            <person name="Larisch C."/>
            <person name="Link S."/>
            <person name="Linke B."/>
            <person name="Meyer F."/>
            <person name="Mormann S."/>
            <person name="Nakunst D."/>
            <person name="Rueckert C."/>
            <person name="Schneiker-Bekel S."/>
            <person name="Schulze K."/>
            <person name="Vorhoelter F.J."/>
            <person name="Yevsa T."/>
            <person name="Engle J.T."/>
            <person name="Goldman W.E."/>
            <person name="Puehler A."/>
            <person name="Goebel U.B."/>
            <person name="Goesmann A."/>
            <person name="Bloecker H."/>
            <person name="Kaiser O."/>
            <person name="Martinez-Arias R."/>
        </authorList>
    </citation>
    <scope>NUCLEOTIDE SEQUENCE [LARGE SCALE GENOMIC DNA]</scope>
    <source>
        <strain evidence="4">ATCC BAA-461 / DSM 12804 / CCUG 43448 / CIP 107267 / Se-1111R</strain>
    </source>
</reference>
<feature type="region of interest" description="Disordered" evidence="1">
    <location>
        <begin position="682"/>
        <end position="701"/>
    </location>
</feature>
<dbReference type="InterPro" id="IPR011604">
    <property type="entry name" value="PDDEXK-like_dom_sf"/>
</dbReference>
<dbReference type="InterPro" id="IPR038726">
    <property type="entry name" value="PDDEXK_AddAB-type"/>
</dbReference>
<dbReference type="NCBIfam" id="TIGR03623">
    <property type="entry name" value="probable DNA repair protein"/>
    <property type="match status" value="1"/>
</dbReference>
<feature type="region of interest" description="Disordered" evidence="1">
    <location>
        <begin position="16"/>
        <end position="52"/>
    </location>
</feature>